<evidence type="ECO:0000256" key="1">
    <source>
        <dbReference type="ARBA" id="ARBA00004141"/>
    </source>
</evidence>
<accession>A0A9P9IFW7</accession>
<comment type="similarity">
    <text evidence="5">Belongs to the SAT4 family.</text>
</comment>
<reference evidence="9" key="1">
    <citation type="journal article" date="2021" name="Nat. Commun.">
        <title>Genetic determinants of endophytism in the Arabidopsis root mycobiome.</title>
        <authorList>
            <person name="Mesny F."/>
            <person name="Miyauchi S."/>
            <person name="Thiergart T."/>
            <person name="Pickel B."/>
            <person name="Atanasova L."/>
            <person name="Karlsson M."/>
            <person name="Huettel B."/>
            <person name="Barry K.W."/>
            <person name="Haridas S."/>
            <person name="Chen C."/>
            <person name="Bauer D."/>
            <person name="Andreopoulos W."/>
            <person name="Pangilinan J."/>
            <person name="LaButti K."/>
            <person name="Riley R."/>
            <person name="Lipzen A."/>
            <person name="Clum A."/>
            <person name="Drula E."/>
            <person name="Henrissat B."/>
            <person name="Kohler A."/>
            <person name="Grigoriev I.V."/>
            <person name="Martin F.M."/>
            <person name="Hacquard S."/>
        </authorList>
    </citation>
    <scope>NUCLEOTIDE SEQUENCE</scope>
    <source>
        <strain evidence="9">MPI-CAGE-AT-0147</strain>
    </source>
</reference>
<dbReference type="PANTHER" id="PTHR33048:SF47">
    <property type="entry name" value="INTEGRAL MEMBRANE PROTEIN-RELATED"/>
    <property type="match status" value="1"/>
</dbReference>
<evidence type="ECO:0000256" key="7">
    <source>
        <dbReference type="SAM" id="Phobius"/>
    </source>
</evidence>
<evidence type="ECO:0000256" key="5">
    <source>
        <dbReference type="ARBA" id="ARBA00038359"/>
    </source>
</evidence>
<sequence>MSYTPDTGVMSSMLITFSIATVLLVCRLASRKITNVALWWDDYFAVISWVRATEMGLGHLKKDVPQPVERVEEYARFGLFMAEFLYAMSLGFSKLAILGFYWRLFSVSNIRLGIYILQGSTVIWLTIRTFMTIFHCIPVEAYWNHNIKDAVCKIDPAKFMFGTTLVHLMLEVAVLSLPVYQVKSLKLRLGQKIAVVAMFMFGIFVCAASIIVLVEAITLDPKTTEMARDIKGVIIWAGTEAYLAIISSCLPIIRPIFRRLISGSILSSKSNSTGPNPISGLTSSKGIKLSNITRTKEVDDNSSQRQLAELEDGSSSDIDFNSYAERGGHNNTIITSCVDEVPNSNANTSRTYGIQVKNETKVYYEST</sequence>
<evidence type="ECO:0000256" key="2">
    <source>
        <dbReference type="ARBA" id="ARBA00022692"/>
    </source>
</evidence>
<comment type="subcellular location">
    <subcellularLocation>
        <location evidence="1">Membrane</location>
        <topology evidence="1">Multi-pass membrane protein</topology>
    </subcellularLocation>
</comment>
<dbReference type="Pfam" id="PF20684">
    <property type="entry name" value="Fung_rhodopsin"/>
    <property type="match status" value="1"/>
</dbReference>
<dbReference type="EMBL" id="JAGMUV010000026">
    <property type="protein sequence ID" value="KAH7119206.1"/>
    <property type="molecule type" value="Genomic_DNA"/>
</dbReference>
<feature type="transmembrane region" description="Helical" evidence="7">
    <location>
        <begin position="159"/>
        <end position="181"/>
    </location>
</feature>
<feature type="transmembrane region" description="Helical" evidence="7">
    <location>
        <begin position="193"/>
        <end position="214"/>
    </location>
</feature>
<evidence type="ECO:0000313" key="9">
    <source>
        <dbReference type="EMBL" id="KAH7119206.1"/>
    </source>
</evidence>
<evidence type="ECO:0000256" key="4">
    <source>
        <dbReference type="ARBA" id="ARBA00023136"/>
    </source>
</evidence>
<protein>
    <recommendedName>
        <fullName evidence="8">Rhodopsin domain-containing protein</fullName>
    </recommendedName>
</protein>
<name>A0A9P9IFW7_9HYPO</name>
<keyword evidence="3 7" id="KW-1133">Transmembrane helix</keyword>
<keyword evidence="4 7" id="KW-0472">Membrane</keyword>
<evidence type="ECO:0000256" key="3">
    <source>
        <dbReference type="ARBA" id="ARBA00022989"/>
    </source>
</evidence>
<evidence type="ECO:0000256" key="6">
    <source>
        <dbReference type="SAM" id="MobiDB-lite"/>
    </source>
</evidence>
<dbReference type="InterPro" id="IPR052337">
    <property type="entry name" value="SAT4-like"/>
</dbReference>
<organism evidence="9 10">
    <name type="scientific">Dactylonectria macrodidyma</name>
    <dbReference type="NCBI Taxonomy" id="307937"/>
    <lineage>
        <taxon>Eukaryota</taxon>
        <taxon>Fungi</taxon>
        <taxon>Dikarya</taxon>
        <taxon>Ascomycota</taxon>
        <taxon>Pezizomycotina</taxon>
        <taxon>Sordariomycetes</taxon>
        <taxon>Hypocreomycetidae</taxon>
        <taxon>Hypocreales</taxon>
        <taxon>Nectriaceae</taxon>
        <taxon>Dactylonectria</taxon>
    </lineage>
</organism>
<feature type="domain" description="Rhodopsin" evidence="8">
    <location>
        <begin position="27"/>
        <end position="259"/>
    </location>
</feature>
<dbReference type="PANTHER" id="PTHR33048">
    <property type="entry name" value="PTH11-LIKE INTEGRAL MEMBRANE PROTEIN (AFU_ORTHOLOGUE AFUA_5G11245)"/>
    <property type="match status" value="1"/>
</dbReference>
<proteinExistence type="inferred from homology"/>
<keyword evidence="10" id="KW-1185">Reference proteome</keyword>
<feature type="transmembrane region" description="Helical" evidence="7">
    <location>
        <begin position="234"/>
        <end position="253"/>
    </location>
</feature>
<comment type="caution">
    <text evidence="9">The sequence shown here is derived from an EMBL/GenBank/DDBJ whole genome shotgun (WGS) entry which is preliminary data.</text>
</comment>
<evidence type="ECO:0000259" key="8">
    <source>
        <dbReference type="Pfam" id="PF20684"/>
    </source>
</evidence>
<feature type="transmembrane region" description="Helical" evidence="7">
    <location>
        <begin position="84"/>
        <end position="102"/>
    </location>
</feature>
<dbReference type="InterPro" id="IPR049326">
    <property type="entry name" value="Rhodopsin_dom_fungi"/>
</dbReference>
<keyword evidence="2 7" id="KW-0812">Transmembrane</keyword>
<dbReference type="GO" id="GO:0016020">
    <property type="term" value="C:membrane"/>
    <property type="evidence" value="ECO:0007669"/>
    <property type="project" value="UniProtKB-SubCell"/>
</dbReference>
<dbReference type="OrthoDB" id="5421689at2759"/>
<evidence type="ECO:0000313" key="10">
    <source>
        <dbReference type="Proteomes" id="UP000738349"/>
    </source>
</evidence>
<dbReference type="Proteomes" id="UP000738349">
    <property type="component" value="Unassembled WGS sequence"/>
</dbReference>
<gene>
    <name evidence="9" type="ORF">EDB81DRAFT_873078</name>
</gene>
<dbReference type="AlphaFoldDB" id="A0A9P9IFW7"/>
<feature type="region of interest" description="Disordered" evidence="6">
    <location>
        <begin position="294"/>
        <end position="322"/>
    </location>
</feature>
<feature type="transmembrane region" description="Helical" evidence="7">
    <location>
        <begin position="114"/>
        <end position="134"/>
    </location>
</feature>